<dbReference type="InterPro" id="IPR013083">
    <property type="entry name" value="Znf_RING/FYVE/PHD"/>
</dbReference>
<dbReference type="GO" id="GO:0003677">
    <property type="term" value="F:DNA binding"/>
    <property type="evidence" value="ECO:0007669"/>
    <property type="project" value="UniProtKB-UniRule"/>
</dbReference>
<evidence type="ECO:0000256" key="4">
    <source>
        <dbReference type="ARBA" id="ARBA00022833"/>
    </source>
</evidence>
<comment type="function">
    <text evidence="6">Involved in pre-mRNA splicing.</text>
</comment>
<dbReference type="InterPro" id="IPR000571">
    <property type="entry name" value="Znf_CCCH"/>
</dbReference>
<reference evidence="10" key="1">
    <citation type="submission" date="2013-11" db="EMBL/GenBank/DDBJ databases">
        <title>Genome sequence of the fusiform rust pathogen reveals effectors for host alternation and coevolution with pine.</title>
        <authorList>
            <consortium name="DOE Joint Genome Institute"/>
            <person name="Smith K."/>
            <person name="Pendleton A."/>
            <person name="Kubisiak T."/>
            <person name="Anderson C."/>
            <person name="Salamov A."/>
            <person name="Aerts A."/>
            <person name="Riley R."/>
            <person name="Clum A."/>
            <person name="Lindquist E."/>
            <person name="Ence D."/>
            <person name="Campbell M."/>
            <person name="Kronenberg Z."/>
            <person name="Feau N."/>
            <person name="Dhillon B."/>
            <person name="Hamelin R."/>
            <person name="Burleigh J."/>
            <person name="Smith J."/>
            <person name="Yandell M."/>
            <person name="Nelson C."/>
            <person name="Grigoriev I."/>
            <person name="Davis J."/>
        </authorList>
    </citation>
    <scope>NUCLEOTIDE SEQUENCE</scope>
    <source>
        <strain evidence="10">G11</strain>
    </source>
</reference>
<dbReference type="Pfam" id="PF13923">
    <property type="entry name" value="zf-C3HC4_2"/>
    <property type="match status" value="1"/>
</dbReference>
<dbReference type="GO" id="GO:0008270">
    <property type="term" value="F:zinc ion binding"/>
    <property type="evidence" value="ECO:0007669"/>
    <property type="project" value="UniProtKB-KW"/>
</dbReference>
<dbReference type="Pfam" id="PF00642">
    <property type="entry name" value="zf-CCCH"/>
    <property type="match status" value="1"/>
</dbReference>
<feature type="compositionally biased region" description="Acidic residues" evidence="7">
    <location>
        <begin position="1"/>
        <end position="18"/>
    </location>
</feature>
<proteinExistence type="inferred from homology"/>
<dbReference type="Gene3D" id="3.30.40.10">
    <property type="entry name" value="Zinc/RING finger domain, C3HC4 (zinc finger)"/>
    <property type="match status" value="1"/>
</dbReference>
<evidence type="ECO:0000256" key="3">
    <source>
        <dbReference type="ARBA" id="ARBA00022771"/>
    </source>
</evidence>
<dbReference type="InterPro" id="IPR036855">
    <property type="entry name" value="Znf_CCCH_sf"/>
</dbReference>
<sequence>MNEDELSSSSSEDDDDEETKILKRGGVSYKAEGSARQQATLENISKQIKKSTNESNDDQNLELKPEIDDGIYRGNLNLRHQLPKGSAKYGPIKGGPDNIKTITLVDYQPDVCKDYKDTGFCGFGDTCKFLHDRSDYMHGWQLDDAFNSTKNKMKEEEEEEEIPFACLICRKPFEDPIVTKCQHYFCSNCAIKRFNKNPKCFACGSSTNGIFNK</sequence>
<keyword evidence="6" id="KW-0539">Nucleus</keyword>
<comment type="similarity">
    <text evidence="1 6">Belongs to the CWC24 family.</text>
</comment>
<evidence type="ECO:0000259" key="9">
    <source>
        <dbReference type="PROSITE" id="PS50103"/>
    </source>
</evidence>
<evidence type="ECO:0000256" key="5">
    <source>
        <dbReference type="PROSITE-ProRule" id="PRU00723"/>
    </source>
</evidence>
<dbReference type="CDD" id="cd16539">
    <property type="entry name" value="RING-HC_RNF113A_B"/>
    <property type="match status" value="1"/>
</dbReference>
<comment type="subcellular location">
    <subcellularLocation>
        <location evidence="6">Nucleus</location>
    </subcellularLocation>
</comment>
<dbReference type="PROSITE" id="PS00518">
    <property type="entry name" value="ZF_RING_1"/>
    <property type="match status" value="1"/>
</dbReference>
<keyword evidence="11" id="KW-1185">Reference proteome</keyword>
<dbReference type="AlphaFoldDB" id="A0A9P6NRQ2"/>
<dbReference type="PROSITE" id="PS50103">
    <property type="entry name" value="ZF_C3H1"/>
    <property type="match status" value="1"/>
</dbReference>
<dbReference type="Proteomes" id="UP000886653">
    <property type="component" value="Unassembled WGS sequence"/>
</dbReference>
<keyword evidence="4 5" id="KW-0862">Zinc</keyword>
<evidence type="ECO:0000256" key="7">
    <source>
        <dbReference type="SAM" id="MobiDB-lite"/>
    </source>
</evidence>
<keyword evidence="2 5" id="KW-0479">Metal-binding</keyword>
<evidence type="ECO:0000313" key="11">
    <source>
        <dbReference type="Proteomes" id="UP000886653"/>
    </source>
</evidence>
<feature type="zinc finger region" description="C3H1-type" evidence="5">
    <location>
        <begin position="106"/>
        <end position="134"/>
    </location>
</feature>
<dbReference type="GO" id="GO:0034247">
    <property type="term" value="P:snoRNA splicing"/>
    <property type="evidence" value="ECO:0007669"/>
    <property type="project" value="TreeGrafter"/>
</dbReference>
<gene>
    <name evidence="10" type="ORF">CROQUDRAFT_38360</name>
</gene>
<organism evidence="10 11">
    <name type="scientific">Cronartium quercuum f. sp. fusiforme G11</name>
    <dbReference type="NCBI Taxonomy" id="708437"/>
    <lineage>
        <taxon>Eukaryota</taxon>
        <taxon>Fungi</taxon>
        <taxon>Dikarya</taxon>
        <taxon>Basidiomycota</taxon>
        <taxon>Pucciniomycotina</taxon>
        <taxon>Pucciniomycetes</taxon>
        <taxon>Pucciniales</taxon>
        <taxon>Coleosporiaceae</taxon>
        <taxon>Cronartium</taxon>
    </lineage>
</organism>
<dbReference type="GO" id="GO:0006397">
    <property type="term" value="P:mRNA processing"/>
    <property type="evidence" value="ECO:0007669"/>
    <property type="project" value="UniProtKB-KW"/>
</dbReference>
<feature type="domain" description="RING-type" evidence="8">
    <location>
        <begin position="166"/>
        <end position="203"/>
    </location>
</feature>
<evidence type="ECO:0000313" key="10">
    <source>
        <dbReference type="EMBL" id="KAG0150432.1"/>
    </source>
</evidence>
<dbReference type="SMART" id="SM00184">
    <property type="entry name" value="RING"/>
    <property type="match status" value="1"/>
</dbReference>
<comment type="caution">
    <text evidence="10">The sequence shown here is derived from an EMBL/GenBank/DDBJ whole genome shotgun (WGS) entry which is preliminary data.</text>
</comment>
<dbReference type="GO" id="GO:0005684">
    <property type="term" value="C:U2-type spliceosomal complex"/>
    <property type="evidence" value="ECO:0007669"/>
    <property type="project" value="TreeGrafter"/>
</dbReference>
<protein>
    <recommendedName>
        <fullName evidence="6">Pre-mRNA-splicing factor CWC24</fullName>
    </recommendedName>
</protein>
<keyword evidence="3 5" id="KW-0863">Zinc-finger</keyword>
<dbReference type="PANTHER" id="PTHR12930">
    <property type="entry name" value="ZINC FINGER PROTEIN 183"/>
    <property type="match status" value="1"/>
</dbReference>
<dbReference type="PANTHER" id="PTHR12930:SF0">
    <property type="entry name" value="RING FINGER PROTEIN 113B"/>
    <property type="match status" value="1"/>
</dbReference>
<feature type="domain" description="C3H1-type" evidence="9">
    <location>
        <begin position="106"/>
        <end position="134"/>
    </location>
</feature>
<evidence type="ECO:0000259" key="8">
    <source>
        <dbReference type="PROSITE" id="PS50089"/>
    </source>
</evidence>
<dbReference type="InterPro" id="IPR017907">
    <property type="entry name" value="Znf_RING_CS"/>
</dbReference>
<dbReference type="InterPro" id="IPR001841">
    <property type="entry name" value="Znf_RING"/>
</dbReference>
<dbReference type="SUPFAM" id="SSF57850">
    <property type="entry name" value="RING/U-box"/>
    <property type="match status" value="1"/>
</dbReference>
<dbReference type="EMBL" id="MU167219">
    <property type="protein sequence ID" value="KAG0150432.1"/>
    <property type="molecule type" value="Genomic_DNA"/>
</dbReference>
<evidence type="ECO:0000256" key="6">
    <source>
        <dbReference type="RuleBase" id="RU367110"/>
    </source>
</evidence>
<evidence type="ECO:0000256" key="1">
    <source>
        <dbReference type="ARBA" id="ARBA00009161"/>
    </source>
</evidence>
<evidence type="ECO:0000256" key="2">
    <source>
        <dbReference type="ARBA" id="ARBA00022723"/>
    </source>
</evidence>
<feature type="region of interest" description="Disordered" evidence="7">
    <location>
        <begin position="1"/>
        <end position="40"/>
    </location>
</feature>
<dbReference type="SMART" id="SM00356">
    <property type="entry name" value="ZnF_C3H1"/>
    <property type="match status" value="1"/>
</dbReference>
<keyword evidence="6" id="KW-0507">mRNA processing</keyword>
<keyword evidence="6" id="KW-0508">mRNA splicing</keyword>
<keyword evidence="6" id="KW-0238">DNA-binding</keyword>
<dbReference type="SUPFAM" id="SSF90229">
    <property type="entry name" value="CCCH zinc finger"/>
    <property type="match status" value="1"/>
</dbReference>
<keyword evidence="6" id="KW-0747">Spliceosome</keyword>
<name>A0A9P6NRQ2_9BASI</name>
<comment type="subunit">
    <text evidence="6">Associated with the spliceosome.</text>
</comment>
<dbReference type="PROSITE" id="PS50089">
    <property type="entry name" value="ZF_RING_2"/>
    <property type="match status" value="1"/>
</dbReference>
<dbReference type="InterPro" id="IPR039971">
    <property type="entry name" value="CWC24-like"/>
</dbReference>
<accession>A0A9P6NRQ2</accession>
<dbReference type="OrthoDB" id="25761at2759"/>